<evidence type="ECO:0000256" key="3">
    <source>
        <dbReference type="ARBA" id="ARBA00034247"/>
    </source>
</evidence>
<organism evidence="7 8">
    <name type="scientific">Marinobacter confluentis</name>
    <dbReference type="NCBI Taxonomy" id="1697557"/>
    <lineage>
        <taxon>Bacteria</taxon>
        <taxon>Pseudomonadati</taxon>
        <taxon>Pseudomonadota</taxon>
        <taxon>Gammaproteobacteria</taxon>
        <taxon>Pseudomonadales</taxon>
        <taxon>Marinobacteraceae</taxon>
        <taxon>Marinobacter</taxon>
    </lineage>
</organism>
<comment type="cofactor">
    <cofactor evidence="1">
        <name>Mg(2+)</name>
        <dbReference type="ChEBI" id="CHEBI:18420"/>
    </cofactor>
</comment>
<evidence type="ECO:0000256" key="2">
    <source>
        <dbReference type="ARBA" id="ARBA00012528"/>
    </source>
</evidence>
<dbReference type="FunFam" id="3.30.70.270:FF:000001">
    <property type="entry name" value="Diguanylate cyclase domain protein"/>
    <property type="match status" value="1"/>
</dbReference>
<dbReference type="Pfam" id="PF00990">
    <property type="entry name" value="GGDEF"/>
    <property type="match status" value="1"/>
</dbReference>
<dbReference type="InterPro" id="IPR000160">
    <property type="entry name" value="GGDEF_dom"/>
</dbReference>
<dbReference type="PROSITE" id="PS50887">
    <property type="entry name" value="GGDEF"/>
    <property type="match status" value="1"/>
</dbReference>
<evidence type="ECO:0000256" key="5">
    <source>
        <dbReference type="SAM" id="Phobius"/>
    </source>
</evidence>
<dbReference type="InterPro" id="IPR029787">
    <property type="entry name" value="Nucleotide_cyclase"/>
</dbReference>
<evidence type="ECO:0000256" key="1">
    <source>
        <dbReference type="ARBA" id="ARBA00001946"/>
    </source>
</evidence>
<dbReference type="InterPro" id="IPR050469">
    <property type="entry name" value="Diguanylate_Cyclase"/>
</dbReference>
<dbReference type="CDD" id="cd01949">
    <property type="entry name" value="GGDEF"/>
    <property type="match status" value="1"/>
</dbReference>
<dbReference type="SMART" id="SM00267">
    <property type="entry name" value="GGDEF"/>
    <property type="match status" value="1"/>
</dbReference>
<gene>
    <name evidence="7" type="ORF">E5Q11_14410</name>
</gene>
<dbReference type="InterPro" id="IPR043128">
    <property type="entry name" value="Rev_trsase/Diguanyl_cyclase"/>
</dbReference>
<keyword evidence="8" id="KW-1185">Reference proteome</keyword>
<reference evidence="7 8" key="1">
    <citation type="submission" date="2019-04" db="EMBL/GenBank/DDBJ databases">
        <authorList>
            <person name="Park S."/>
            <person name="Yoon J.-H."/>
        </authorList>
    </citation>
    <scope>NUCLEOTIDE SEQUENCE [LARGE SCALE GENOMIC DNA]</scope>
    <source>
        <strain evidence="7 8">HJM-18</strain>
    </source>
</reference>
<feature type="region of interest" description="Disordered" evidence="4">
    <location>
        <begin position="333"/>
        <end position="355"/>
    </location>
</feature>
<dbReference type="Proteomes" id="UP000298325">
    <property type="component" value="Unassembled WGS sequence"/>
</dbReference>
<proteinExistence type="predicted"/>
<dbReference type="Gene3D" id="3.30.70.270">
    <property type="match status" value="1"/>
</dbReference>
<dbReference type="NCBIfam" id="TIGR00254">
    <property type="entry name" value="GGDEF"/>
    <property type="match status" value="1"/>
</dbReference>
<evidence type="ECO:0000313" key="8">
    <source>
        <dbReference type="Proteomes" id="UP000298325"/>
    </source>
</evidence>
<feature type="transmembrane region" description="Helical" evidence="5">
    <location>
        <begin position="51"/>
        <end position="70"/>
    </location>
</feature>
<comment type="caution">
    <text evidence="7">The sequence shown here is derived from an EMBL/GenBank/DDBJ whole genome shotgun (WGS) entry which is preliminary data.</text>
</comment>
<keyword evidence="5" id="KW-0812">Transmembrane</keyword>
<protein>
    <recommendedName>
        <fullName evidence="2">diguanylate cyclase</fullName>
        <ecNumber evidence="2">2.7.7.65</ecNumber>
    </recommendedName>
</protein>
<dbReference type="PANTHER" id="PTHR45138">
    <property type="entry name" value="REGULATORY COMPONENTS OF SENSORY TRANSDUCTION SYSTEM"/>
    <property type="match status" value="1"/>
</dbReference>
<dbReference type="EC" id="2.7.7.65" evidence="2"/>
<keyword evidence="5" id="KW-0472">Membrane</keyword>
<feature type="transmembrane region" description="Helical" evidence="5">
    <location>
        <begin position="113"/>
        <end position="139"/>
    </location>
</feature>
<feature type="transmembrane region" description="Helical" evidence="5">
    <location>
        <begin position="25"/>
        <end position="45"/>
    </location>
</feature>
<feature type="domain" description="GGDEF" evidence="6">
    <location>
        <begin position="208"/>
        <end position="337"/>
    </location>
</feature>
<dbReference type="AlphaFoldDB" id="A0A4Z1BHE1"/>
<dbReference type="SUPFAM" id="SSF55073">
    <property type="entry name" value="Nucleotide cyclase"/>
    <property type="match status" value="1"/>
</dbReference>
<evidence type="ECO:0000259" key="6">
    <source>
        <dbReference type="PROSITE" id="PS50887"/>
    </source>
</evidence>
<sequence length="355" mass="39962">MNPLAVAEKLDTNPTLTVLGFKHQIVYHLHFWAFVAVVPLVLVQWRQNHPLLASLLVLFCLNAVAVIAFLKFRGHYFLKGRLFPILAVICAIYSTAINGHAGLYWAYPAAAALFFLLPLREATAFNILFVVGMSVVSFVKFPEADFWRITFSLGLTCLFVMIFAWLVGRLQTELTRLATTDPLTGCLNRSQLADVLNVQIQMRERYERVCSIILMDLDYFKLINDRWGHLAGDLVLQELPRRILRRLRESDQLFRVGGEEFMIVLPETRQKDADQLAHELLTSISATPFCEDIKVTASASVAEVGKGETWSVWLNRADQALYLAKDRGRNQVVSAARPGEEMPAETATEGPLPGQ</sequence>
<evidence type="ECO:0000256" key="4">
    <source>
        <dbReference type="SAM" id="MobiDB-lite"/>
    </source>
</evidence>
<evidence type="ECO:0000313" key="7">
    <source>
        <dbReference type="EMBL" id="TGN38919.1"/>
    </source>
</evidence>
<dbReference type="GO" id="GO:0052621">
    <property type="term" value="F:diguanylate cyclase activity"/>
    <property type="evidence" value="ECO:0007669"/>
    <property type="project" value="UniProtKB-EC"/>
</dbReference>
<comment type="catalytic activity">
    <reaction evidence="3">
        <text>2 GTP = 3',3'-c-di-GMP + 2 diphosphate</text>
        <dbReference type="Rhea" id="RHEA:24898"/>
        <dbReference type="ChEBI" id="CHEBI:33019"/>
        <dbReference type="ChEBI" id="CHEBI:37565"/>
        <dbReference type="ChEBI" id="CHEBI:58805"/>
        <dbReference type="EC" id="2.7.7.65"/>
    </reaction>
</comment>
<feature type="transmembrane region" description="Helical" evidence="5">
    <location>
        <begin position="146"/>
        <end position="167"/>
    </location>
</feature>
<accession>A0A4Z1BHE1</accession>
<dbReference type="PANTHER" id="PTHR45138:SF9">
    <property type="entry name" value="DIGUANYLATE CYCLASE DGCM-RELATED"/>
    <property type="match status" value="1"/>
</dbReference>
<dbReference type="OrthoDB" id="9812260at2"/>
<keyword evidence="5" id="KW-1133">Transmembrane helix</keyword>
<feature type="transmembrane region" description="Helical" evidence="5">
    <location>
        <begin position="82"/>
        <end position="107"/>
    </location>
</feature>
<name>A0A4Z1BHE1_9GAMM</name>
<dbReference type="RefSeq" id="WP_135804144.1">
    <property type="nucleotide sequence ID" value="NZ_SRPF01000004.1"/>
</dbReference>
<dbReference type="EMBL" id="SRPF01000004">
    <property type="protein sequence ID" value="TGN38919.1"/>
    <property type="molecule type" value="Genomic_DNA"/>
</dbReference>